<dbReference type="HOGENOM" id="CLU_994648_0_0_1"/>
<accession>A0A0B1PGR9</accession>
<feature type="compositionally biased region" description="Basic residues" evidence="1">
    <location>
        <begin position="51"/>
        <end position="62"/>
    </location>
</feature>
<evidence type="ECO:0000256" key="1">
    <source>
        <dbReference type="SAM" id="MobiDB-lite"/>
    </source>
</evidence>
<evidence type="ECO:0000313" key="3">
    <source>
        <dbReference type="Proteomes" id="UP000030854"/>
    </source>
</evidence>
<feature type="region of interest" description="Disordered" evidence="1">
    <location>
        <begin position="107"/>
        <end position="202"/>
    </location>
</feature>
<dbReference type="AlphaFoldDB" id="A0A0B1PGR9"/>
<gene>
    <name evidence="2" type="ORF">EV44_g6007</name>
</gene>
<keyword evidence="3" id="KW-1185">Reference proteome</keyword>
<organism evidence="2 3">
    <name type="scientific">Uncinula necator</name>
    <name type="common">Grape powdery mildew</name>
    <dbReference type="NCBI Taxonomy" id="52586"/>
    <lineage>
        <taxon>Eukaryota</taxon>
        <taxon>Fungi</taxon>
        <taxon>Dikarya</taxon>
        <taxon>Ascomycota</taxon>
        <taxon>Pezizomycotina</taxon>
        <taxon>Leotiomycetes</taxon>
        <taxon>Erysiphales</taxon>
        <taxon>Erysiphaceae</taxon>
        <taxon>Erysiphe</taxon>
    </lineage>
</organism>
<dbReference type="Proteomes" id="UP000030854">
    <property type="component" value="Unassembled WGS sequence"/>
</dbReference>
<proteinExistence type="predicted"/>
<feature type="region of interest" description="Disordered" evidence="1">
    <location>
        <begin position="1"/>
        <end position="22"/>
    </location>
</feature>
<protein>
    <submittedName>
        <fullName evidence="2">Uncharacterized protein</fullName>
    </submittedName>
</protein>
<comment type="caution">
    <text evidence="2">The sequence shown here is derived from an EMBL/GenBank/DDBJ whole genome shotgun (WGS) entry which is preliminary data.</text>
</comment>
<name>A0A0B1PGR9_UNCNE</name>
<reference evidence="2 3" key="1">
    <citation type="journal article" date="2014" name="BMC Genomics">
        <title>Adaptive genomic structural variation in the grape powdery mildew pathogen, Erysiphe necator.</title>
        <authorList>
            <person name="Jones L."/>
            <person name="Riaz S."/>
            <person name="Morales-Cruz A."/>
            <person name="Amrine K.C."/>
            <person name="McGuire B."/>
            <person name="Gubler W.D."/>
            <person name="Walker M.A."/>
            <person name="Cantu D."/>
        </authorList>
    </citation>
    <scope>NUCLEOTIDE SEQUENCE [LARGE SCALE GENOMIC DNA]</scope>
    <source>
        <strain evidence="3">c</strain>
    </source>
</reference>
<feature type="compositionally biased region" description="Polar residues" evidence="1">
    <location>
        <begin position="120"/>
        <end position="157"/>
    </location>
</feature>
<feature type="compositionally biased region" description="Basic and acidic residues" evidence="1">
    <location>
        <begin position="187"/>
        <end position="200"/>
    </location>
</feature>
<dbReference type="EMBL" id="JNVN01000161">
    <property type="protein sequence ID" value="KHJ36051.1"/>
    <property type="molecule type" value="Genomic_DNA"/>
</dbReference>
<evidence type="ECO:0000313" key="2">
    <source>
        <dbReference type="EMBL" id="KHJ36051.1"/>
    </source>
</evidence>
<sequence>MHTTQKVAEFTKRPTRQGDPVDAEELIHRLNAYLAEEELKASRSWDLRFRRSRSRRDKKKCTQKSPSTSENTTATSTIRSNPGVMNLISYPILKYQRHMENKIYEQKRNPDHPKGLEPNTLHSTQSHMRSRRNQYNLGNFKSSQGNDENSDGVTNSPKRIFHIHTLLRHKSGRGLKSSQTSSETTTEDSRNSNEIYRPDTDNSIWLSQETNSREIRNKSSQRGKKWDWTFAPPSKRISTDYSLDKTSVETTEIFPLDSMPGSKQKIRNGFVAFFRRNSSL</sequence>
<feature type="region of interest" description="Disordered" evidence="1">
    <location>
        <begin position="51"/>
        <end position="81"/>
    </location>
</feature>
<feature type="compositionally biased region" description="Basic residues" evidence="1">
    <location>
        <begin position="159"/>
        <end position="173"/>
    </location>
</feature>
<feature type="compositionally biased region" description="Polar residues" evidence="1">
    <location>
        <begin position="63"/>
        <end position="80"/>
    </location>
</feature>